<reference evidence="2" key="1">
    <citation type="journal article" date="2023" name="Science">
        <title>Genome structures resolve the early diversification of teleost fishes.</title>
        <authorList>
            <person name="Parey E."/>
            <person name="Louis A."/>
            <person name="Montfort J."/>
            <person name="Bouchez O."/>
            <person name="Roques C."/>
            <person name="Iampietro C."/>
            <person name="Lluch J."/>
            <person name="Castinel A."/>
            <person name="Donnadieu C."/>
            <person name="Desvignes T."/>
            <person name="Floi Bucao C."/>
            <person name="Jouanno E."/>
            <person name="Wen M."/>
            <person name="Mejri S."/>
            <person name="Dirks R."/>
            <person name="Jansen H."/>
            <person name="Henkel C."/>
            <person name="Chen W.J."/>
            <person name="Zahm M."/>
            <person name="Cabau C."/>
            <person name="Klopp C."/>
            <person name="Thompson A.W."/>
            <person name="Robinson-Rechavi M."/>
            <person name="Braasch I."/>
            <person name="Lecointre G."/>
            <person name="Bobe J."/>
            <person name="Postlethwait J.H."/>
            <person name="Berthelot C."/>
            <person name="Roest Crollius H."/>
            <person name="Guiguen Y."/>
        </authorList>
    </citation>
    <scope>NUCLEOTIDE SEQUENCE</scope>
    <source>
        <strain evidence="2">NC1722</strain>
    </source>
</reference>
<sequence>MFNGCSEYSTAPVRTAYAAFGEYFQSFGHVWPRILKRCRDQRAVAIRSEQEFGGGNANRKLGRGAPWRARAETGCPQRERPTRSSAREGRSAQPANPPACLPAPSPNMEGFSPSDSVMRAPAQRLYTPDD</sequence>
<proteinExistence type="predicted"/>
<comment type="caution">
    <text evidence="2">The sequence shown here is derived from an EMBL/GenBank/DDBJ whole genome shotgun (WGS) entry which is preliminary data.</text>
</comment>
<gene>
    <name evidence="2" type="ORF">AAFF_G00187330</name>
</gene>
<dbReference type="EMBL" id="JAINUG010000025">
    <property type="protein sequence ID" value="KAJ8410776.1"/>
    <property type="molecule type" value="Genomic_DNA"/>
</dbReference>
<organism evidence="2 3">
    <name type="scientific">Aldrovandia affinis</name>
    <dbReference type="NCBI Taxonomy" id="143900"/>
    <lineage>
        <taxon>Eukaryota</taxon>
        <taxon>Metazoa</taxon>
        <taxon>Chordata</taxon>
        <taxon>Craniata</taxon>
        <taxon>Vertebrata</taxon>
        <taxon>Euteleostomi</taxon>
        <taxon>Actinopterygii</taxon>
        <taxon>Neopterygii</taxon>
        <taxon>Teleostei</taxon>
        <taxon>Notacanthiformes</taxon>
        <taxon>Halosauridae</taxon>
        <taxon>Aldrovandia</taxon>
    </lineage>
</organism>
<feature type="compositionally biased region" description="Pro residues" evidence="1">
    <location>
        <begin position="95"/>
        <end position="105"/>
    </location>
</feature>
<protein>
    <submittedName>
        <fullName evidence="2">Uncharacterized protein</fullName>
    </submittedName>
</protein>
<keyword evidence="3" id="KW-1185">Reference proteome</keyword>
<evidence type="ECO:0000313" key="3">
    <source>
        <dbReference type="Proteomes" id="UP001221898"/>
    </source>
</evidence>
<evidence type="ECO:0000313" key="2">
    <source>
        <dbReference type="EMBL" id="KAJ8410776.1"/>
    </source>
</evidence>
<dbReference type="AlphaFoldDB" id="A0AAD7SXZ5"/>
<accession>A0AAD7SXZ5</accession>
<dbReference type="Proteomes" id="UP001221898">
    <property type="component" value="Unassembled WGS sequence"/>
</dbReference>
<name>A0AAD7SXZ5_9TELE</name>
<feature type="compositionally biased region" description="Basic and acidic residues" evidence="1">
    <location>
        <begin position="77"/>
        <end position="90"/>
    </location>
</feature>
<feature type="region of interest" description="Disordered" evidence="1">
    <location>
        <begin position="50"/>
        <end position="130"/>
    </location>
</feature>
<evidence type="ECO:0000256" key="1">
    <source>
        <dbReference type="SAM" id="MobiDB-lite"/>
    </source>
</evidence>